<sequence length="150" mass="15527">MNSHPRDDSRASTPDEASWDSALSHRPQEERAAAAARFEAAGLSAAHVQSVLADGGDRLYAAASAGEPGWATPFGGTLAVALLAAEVGALAAQLGRRASGIRSVAAADLLEDFSAVTVAEELGVSRQKIYEIARGGLRGPHLDTVPWRSP</sequence>
<keyword evidence="3" id="KW-1185">Reference proteome</keyword>
<evidence type="ECO:0000256" key="1">
    <source>
        <dbReference type="SAM" id="MobiDB-lite"/>
    </source>
</evidence>
<reference evidence="2 3" key="1">
    <citation type="submission" date="2024-04" db="EMBL/GenBank/DDBJ databases">
        <title>Arthrobacter sp. from Plains bison fecal sample.</title>
        <authorList>
            <person name="Ruzzini A."/>
        </authorList>
    </citation>
    <scope>NUCLEOTIDE SEQUENCE [LARGE SCALE GENOMIC DNA]</scope>
    <source>
        <strain evidence="2 3">EINP1</strain>
    </source>
</reference>
<organism evidence="2 3">
    <name type="scientific">Arthrobacter citreus</name>
    <dbReference type="NCBI Taxonomy" id="1670"/>
    <lineage>
        <taxon>Bacteria</taxon>
        <taxon>Bacillati</taxon>
        <taxon>Actinomycetota</taxon>
        <taxon>Actinomycetes</taxon>
        <taxon>Micrococcales</taxon>
        <taxon>Micrococcaceae</taxon>
        <taxon>Arthrobacter</taxon>
    </lineage>
</organism>
<dbReference type="RefSeq" id="WP_342022465.1">
    <property type="nucleotide sequence ID" value="NZ_CP151657.1"/>
</dbReference>
<protein>
    <recommendedName>
        <fullName evidence="4">Helix-turn-helix domain-containing protein</fullName>
    </recommendedName>
</protein>
<dbReference type="Proteomes" id="UP001448858">
    <property type="component" value="Chromosome"/>
</dbReference>
<proteinExistence type="predicted"/>
<name>A0ABZ2ZRM5_9MICC</name>
<gene>
    <name evidence="2" type="ORF">AAE021_11505</name>
</gene>
<evidence type="ECO:0000313" key="2">
    <source>
        <dbReference type="EMBL" id="WZP14809.1"/>
    </source>
</evidence>
<accession>A0ABZ2ZRM5</accession>
<evidence type="ECO:0008006" key="4">
    <source>
        <dbReference type="Google" id="ProtNLM"/>
    </source>
</evidence>
<evidence type="ECO:0000313" key="3">
    <source>
        <dbReference type="Proteomes" id="UP001448858"/>
    </source>
</evidence>
<feature type="compositionally biased region" description="Basic and acidic residues" evidence="1">
    <location>
        <begin position="1"/>
        <end position="10"/>
    </location>
</feature>
<dbReference type="EMBL" id="CP151657">
    <property type="protein sequence ID" value="WZP14809.1"/>
    <property type="molecule type" value="Genomic_DNA"/>
</dbReference>
<feature type="region of interest" description="Disordered" evidence="1">
    <location>
        <begin position="1"/>
        <end position="31"/>
    </location>
</feature>